<keyword evidence="3" id="KW-1185">Reference proteome</keyword>
<organism evidence="2 3">
    <name type="scientific">Trichonephila clavata</name>
    <name type="common">Joro spider</name>
    <name type="synonym">Nephila clavata</name>
    <dbReference type="NCBI Taxonomy" id="2740835"/>
    <lineage>
        <taxon>Eukaryota</taxon>
        <taxon>Metazoa</taxon>
        <taxon>Ecdysozoa</taxon>
        <taxon>Arthropoda</taxon>
        <taxon>Chelicerata</taxon>
        <taxon>Arachnida</taxon>
        <taxon>Araneae</taxon>
        <taxon>Araneomorphae</taxon>
        <taxon>Entelegynae</taxon>
        <taxon>Araneoidea</taxon>
        <taxon>Nephilidae</taxon>
        <taxon>Trichonephila</taxon>
    </lineage>
</organism>
<sequence>MVANCGNPTTSNCGNGKEKLLMSGNRVLAVLTLRAVGGGMEKFVTNNPPGATSYASIVPTAETEGKKIASKFLYFSRLFSVLFHSFAFILP</sequence>
<reference evidence="2" key="1">
    <citation type="submission" date="2020-07" db="EMBL/GenBank/DDBJ databases">
        <title>Multicomponent nature underlies the extraordinary mechanical properties of spider dragline silk.</title>
        <authorList>
            <person name="Kono N."/>
            <person name="Nakamura H."/>
            <person name="Mori M."/>
            <person name="Yoshida Y."/>
            <person name="Ohtoshi R."/>
            <person name="Malay A.D."/>
            <person name="Moran D.A.P."/>
            <person name="Tomita M."/>
            <person name="Numata K."/>
            <person name="Arakawa K."/>
        </authorList>
    </citation>
    <scope>NUCLEOTIDE SEQUENCE</scope>
</reference>
<gene>
    <name evidence="2" type="ORF">TNCT_573491</name>
</gene>
<keyword evidence="1" id="KW-0812">Transmembrane</keyword>
<dbReference type="AlphaFoldDB" id="A0A8X6LUN1"/>
<dbReference type="EMBL" id="BMAO01037933">
    <property type="protein sequence ID" value="GFR21292.1"/>
    <property type="molecule type" value="Genomic_DNA"/>
</dbReference>
<evidence type="ECO:0000313" key="3">
    <source>
        <dbReference type="Proteomes" id="UP000887116"/>
    </source>
</evidence>
<evidence type="ECO:0000256" key="1">
    <source>
        <dbReference type="SAM" id="Phobius"/>
    </source>
</evidence>
<comment type="caution">
    <text evidence="2">The sequence shown here is derived from an EMBL/GenBank/DDBJ whole genome shotgun (WGS) entry which is preliminary data.</text>
</comment>
<dbReference type="Proteomes" id="UP000887116">
    <property type="component" value="Unassembled WGS sequence"/>
</dbReference>
<name>A0A8X6LUN1_TRICU</name>
<keyword evidence="1" id="KW-0472">Membrane</keyword>
<protein>
    <submittedName>
        <fullName evidence="2">Uncharacterized protein</fullName>
    </submittedName>
</protein>
<accession>A0A8X6LUN1</accession>
<dbReference type="OrthoDB" id="10400867at2759"/>
<evidence type="ECO:0000313" key="2">
    <source>
        <dbReference type="EMBL" id="GFR21292.1"/>
    </source>
</evidence>
<keyword evidence="1" id="KW-1133">Transmembrane helix</keyword>
<proteinExistence type="predicted"/>
<feature type="transmembrane region" description="Helical" evidence="1">
    <location>
        <begin position="72"/>
        <end position="90"/>
    </location>
</feature>